<dbReference type="GO" id="GO:0032934">
    <property type="term" value="F:sterol binding"/>
    <property type="evidence" value="ECO:0007669"/>
    <property type="project" value="TreeGrafter"/>
</dbReference>
<dbReference type="PANTHER" id="PTHR23319:SF4">
    <property type="entry name" value="GRAM DOMAIN CONTAINING 1B, ISOFORM E"/>
    <property type="match status" value="1"/>
</dbReference>
<dbReference type="InterPro" id="IPR004182">
    <property type="entry name" value="GRAM"/>
</dbReference>
<dbReference type="InterPro" id="IPR011993">
    <property type="entry name" value="PH-like_dom_sf"/>
</dbReference>
<name>A0AAD5T580_9FUNG</name>
<dbReference type="GO" id="GO:0140268">
    <property type="term" value="C:endoplasmic reticulum-plasma membrane contact site"/>
    <property type="evidence" value="ECO:0007669"/>
    <property type="project" value="TreeGrafter"/>
</dbReference>
<comment type="caution">
    <text evidence="3">The sequence shown here is derived from an EMBL/GenBank/DDBJ whole genome shotgun (WGS) entry which is preliminary data.</text>
</comment>
<dbReference type="Proteomes" id="UP001211907">
    <property type="component" value="Unassembled WGS sequence"/>
</dbReference>
<keyword evidence="1" id="KW-0472">Membrane</keyword>
<proteinExistence type="predicted"/>
<keyword evidence="1" id="KW-0812">Transmembrane</keyword>
<dbReference type="GO" id="GO:0005886">
    <property type="term" value="C:plasma membrane"/>
    <property type="evidence" value="ECO:0007669"/>
    <property type="project" value="TreeGrafter"/>
</dbReference>
<dbReference type="SMART" id="SM00568">
    <property type="entry name" value="GRAM"/>
    <property type="match status" value="1"/>
</dbReference>
<dbReference type="Gene3D" id="2.30.29.30">
    <property type="entry name" value="Pleckstrin-homology domain (PH domain)/Phosphotyrosine-binding domain (PTB)"/>
    <property type="match status" value="1"/>
</dbReference>
<feature type="transmembrane region" description="Helical" evidence="1">
    <location>
        <begin position="314"/>
        <end position="339"/>
    </location>
</feature>
<sequence>MSVKGRLTPALGGMTDNAKDIDSRLTNAFVNLKDVSNQSMLAVPDHSNSRYLERFKGSEQDGDALPITAPATPAMSDIDEDYHLALSNADIPSAPPSLSRSKASNTNEADNEFRNYAWEKLLLNLFKTVPSDEPLFVEHNCAFQGEHILQQGKIYLTPNFFCFHANIFGFTTTFEFPIGDILYIERAKTAIIIPNAIIIGTNSKAYFFTSFINRENAYANMEYLISRYRESHKSMPLSKSLAILGRLDRDESVHNVLTNRYKGLQAENIEKRNAEVFRQNFDEKVVDLDDADFVDDEEAIFDSDKEEPLNYKNIVMLAMLVLAIALCMFLALGSSMILWKVKAVIGRLERIALNL</sequence>
<dbReference type="Pfam" id="PF02893">
    <property type="entry name" value="GRAM"/>
    <property type="match status" value="1"/>
</dbReference>
<evidence type="ECO:0000313" key="4">
    <source>
        <dbReference type="Proteomes" id="UP001211907"/>
    </source>
</evidence>
<dbReference type="GO" id="GO:0032366">
    <property type="term" value="P:intracellular sterol transport"/>
    <property type="evidence" value="ECO:0007669"/>
    <property type="project" value="TreeGrafter"/>
</dbReference>
<dbReference type="GO" id="GO:0005789">
    <property type="term" value="C:endoplasmic reticulum membrane"/>
    <property type="evidence" value="ECO:0007669"/>
    <property type="project" value="TreeGrafter"/>
</dbReference>
<gene>
    <name evidence="3" type="ORF">HK100_007590</name>
</gene>
<keyword evidence="4" id="KW-1185">Reference proteome</keyword>
<dbReference type="GO" id="GO:0120015">
    <property type="term" value="F:sterol transfer activity"/>
    <property type="evidence" value="ECO:0007669"/>
    <property type="project" value="TreeGrafter"/>
</dbReference>
<feature type="domain" description="GRAM" evidence="2">
    <location>
        <begin position="120"/>
        <end position="188"/>
    </location>
</feature>
<dbReference type="InterPro" id="IPR051482">
    <property type="entry name" value="Cholesterol_transport"/>
</dbReference>
<evidence type="ECO:0000259" key="2">
    <source>
        <dbReference type="SMART" id="SM00568"/>
    </source>
</evidence>
<dbReference type="AlphaFoldDB" id="A0AAD5T580"/>
<organism evidence="3 4">
    <name type="scientific">Physocladia obscura</name>
    <dbReference type="NCBI Taxonomy" id="109957"/>
    <lineage>
        <taxon>Eukaryota</taxon>
        <taxon>Fungi</taxon>
        <taxon>Fungi incertae sedis</taxon>
        <taxon>Chytridiomycota</taxon>
        <taxon>Chytridiomycota incertae sedis</taxon>
        <taxon>Chytridiomycetes</taxon>
        <taxon>Chytridiales</taxon>
        <taxon>Chytriomycetaceae</taxon>
        <taxon>Physocladia</taxon>
    </lineage>
</organism>
<evidence type="ECO:0000256" key="1">
    <source>
        <dbReference type="SAM" id="Phobius"/>
    </source>
</evidence>
<keyword evidence="1" id="KW-1133">Transmembrane helix</keyword>
<accession>A0AAD5T580</accession>
<dbReference type="PANTHER" id="PTHR23319">
    <property type="entry name" value="GRAM DOMAIN CONTAINING 1B, ISOFORM E"/>
    <property type="match status" value="1"/>
</dbReference>
<reference evidence="3" key="1">
    <citation type="submission" date="2020-05" db="EMBL/GenBank/DDBJ databases">
        <title>Phylogenomic resolution of chytrid fungi.</title>
        <authorList>
            <person name="Stajich J.E."/>
            <person name="Amses K."/>
            <person name="Simmons R."/>
            <person name="Seto K."/>
            <person name="Myers J."/>
            <person name="Bonds A."/>
            <person name="Quandt C.A."/>
            <person name="Barry K."/>
            <person name="Liu P."/>
            <person name="Grigoriev I."/>
            <person name="Longcore J.E."/>
            <person name="James T.Y."/>
        </authorList>
    </citation>
    <scope>NUCLEOTIDE SEQUENCE</scope>
    <source>
        <strain evidence="3">JEL0513</strain>
    </source>
</reference>
<protein>
    <recommendedName>
        <fullName evidence="2">GRAM domain-containing protein</fullName>
    </recommendedName>
</protein>
<evidence type="ECO:0000313" key="3">
    <source>
        <dbReference type="EMBL" id="KAJ3130737.1"/>
    </source>
</evidence>
<dbReference type="EMBL" id="JADGJH010000359">
    <property type="protein sequence ID" value="KAJ3130737.1"/>
    <property type="molecule type" value="Genomic_DNA"/>
</dbReference>